<reference evidence="3 4" key="1">
    <citation type="submission" date="2020-08" db="EMBL/GenBank/DDBJ databases">
        <title>Exploring microbial biodiversity for novel pathways involved in the catabolism of aromatic compounds derived from lignin.</title>
        <authorList>
            <person name="Elkins J."/>
        </authorList>
    </citation>
    <scope>NUCLEOTIDE SEQUENCE [LARGE SCALE GENOMIC DNA]</scope>
    <source>
        <strain evidence="3 4">B1D3A</strain>
    </source>
</reference>
<dbReference type="Proteomes" id="UP001138540">
    <property type="component" value="Unassembled WGS sequence"/>
</dbReference>
<dbReference type="EMBL" id="JACHKA010000001">
    <property type="protein sequence ID" value="MBB5987786.1"/>
    <property type="molecule type" value="Genomic_DNA"/>
</dbReference>
<dbReference type="SMART" id="SM00020">
    <property type="entry name" value="Tryp_SPc"/>
    <property type="match status" value="1"/>
</dbReference>
<dbReference type="RefSeq" id="WP_184156427.1">
    <property type="nucleotide sequence ID" value="NZ_JACHKA010000001.1"/>
</dbReference>
<dbReference type="PANTHER" id="PTHR24260">
    <property type="match status" value="1"/>
</dbReference>
<keyword evidence="4" id="KW-1185">Reference proteome</keyword>
<dbReference type="PANTHER" id="PTHR24260:SF136">
    <property type="entry name" value="GH08193P-RELATED"/>
    <property type="match status" value="1"/>
</dbReference>
<dbReference type="Pfam" id="PF00089">
    <property type="entry name" value="Trypsin"/>
    <property type="match status" value="1"/>
</dbReference>
<proteinExistence type="predicted"/>
<feature type="domain" description="Peptidase S1" evidence="2">
    <location>
        <begin position="58"/>
        <end position="376"/>
    </location>
</feature>
<protein>
    <recommendedName>
        <fullName evidence="2">Peptidase S1 domain-containing protein</fullName>
    </recommendedName>
</protein>
<comment type="caution">
    <text evidence="3">The sequence shown here is derived from an EMBL/GenBank/DDBJ whole genome shotgun (WGS) entry which is preliminary data.</text>
</comment>
<dbReference type="SUPFAM" id="SSF50494">
    <property type="entry name" value="Trypsin-like serine proteases"/>
    <property type="match status" value="1"/>
</dbReference>
<dbReference type="InterPro" id="IPR001254">
    <property type="entry name" value="Trypsin_dom"/>
</dbReference>
<evidence type="ECO:0000259" key="2">
    <source>
        <dbReference type="PROSITE" id="PS50240"/>
    </source>
</evidence>
<name>A0ABR6NKY3_9SPHN</name>
<dbReference type="InterPro" id="IPR051333">
    <property type="entry name" value="CLIP_Serine_Protease"/>
</dbReference>
<evidence type="ECO:0000313" key="4">
    <source>
        <dbReference type="Proteomes" id="UP001138540"/>
    </source>
</evidence>
<dbReference type="Gene3D" id="2.40.10.10">
    <property type="entry name" value="Trypsin-like serine proteases"/>
    <property type="match status" value="1"/>
</dbReference>
<dbReference type="InterPro" id="IPR009003">
    <property type="entry name" value="Peptidase_S1_PA"/>
</dbReference>
<organism evidence="3 4">
    <name type="scientific">Sphingobium lignivorans</name>
    <dbReference type="NCBI Taxonomy" id="2735886"/>
    <lineage>
        <taxon>Bacteria</taxon>
        <taxon>Pseudomonadati</taxon>
        <taxon>Pseudomonadota</taxon>
        <taxon>Alphaproteobacteria</taxon>
        <taxon>Sphingomonadales</taxon>
        <taxon>Sphingomonadaceae</taxon>
        <taxon>Sphingobium</taxon>
    </lineage>
</organism>
<feature type="chain" id="PRO_5047169622" description="Peptidase S1 domain-containing protein" evidence="1">
    <location>
        <begin position="28"/>
        <end position="396"/>
    </location>
</feature>
<dbReference type="PRINTS" id="PR00722">
    <property type="entry name" value="CHYMOTRYPSIN"/>
</dbReference>
<accession>A0ABR6NKY3</accession>
<feature type="signal peptide" evidence="1">
    <location>
        <begin position="1"/>
        <end position="27"/>
    </location>
</feature>
<dbReference type="InterPro" id="IPR043504">
    <property type="entry name" value="Peptidase_S1_PA_chymotrypsin"/>
</dbReference>
<evidence type="ECO:0000256" key="1">
    <source>
        <dbReference type="SAM" id="SignalP"/>
    </source>
</evidence>
<gene>
    <name evidence="3" type="ORF">HNP60_003760</name>
</gene>
<evidence type="ECO:0000313" key="3">
    <source>
        <dbReference type="EMBL" id="MBB5987786.1"/>
    </source>
</evidence>
<dbReference type="PROSITE" id="PS00134">
    <property type="entry name" value="TRYPSIN_HIS"/>
    <property type="match status" value="1"/>
</dbReference>
<keyword evidence="1" id="KW-0732">Signal</keyword>
<dbReference type="InterPro" id="IPR001314">
    <property type="entry name" value="Peptidase_S1A"/>
</dbReference>
<dbReference type="InterPro" id="IPR018114">
    <property type="entry name" value="TRYPSIN_HIS"/>
</dbReference>
<sequence length="396" mass="41021">MTIKFVRRAAFVSAALLAPVALSAAHAAGNKASGSYGDMSWTAQNTIIAMTPTADGPTSGGGNPTFLPDYSVHAGVASLIMTYNDGSRFICSGSLAPDRRSIVTAAHCVSSGGVPDAGLASVDAYFYDGSSGDVRVPFNALSSMISVSDIFVNPLYTGEVIDHNDIAVLRLDQAAPDFAQSYDFYFENDLTGVDFNVAGYGGRSTVGGALGNDAQTGWLREGDNTYDFRLGDELFGTNWATVLGEPFSQIEYSYIADFDSGLAANDASCRIAQASNIAGAAGAVFCDLGHGEREAGIAGGDSGGPGFVDGKLASINSYGLSFGTAWGDCRNGLNSSCGEFGGFVPVYLHKDFILGNLVPAIAPIPEPAVWLQMIAGFGILGSALRIRARRTALAGA</sequence>
<dbReference type="PROSITE" id="PS50240">
    <property type="entry name" value="TRYPSIN_DOM"/>
    <property type="match status" value="1"/>
</dbReference>